<proteinExistence type="predicted"/>
<evidence type="ECO:0000313" key="2">
    <source>
        <dbReference type="EMBL" id="MFC4559619.1"/>
    </source>
</evidence>
<feature type="transmembrane region" description="Helical" evidence="1">
    <location>
        <begin position="107"/>
        <end position="125"/>
    </location>
</feature>
<reference evidence="3" key="1">
    <citation type="journal article" date="2019" name="Int. J. Syst. Evol. Microbiol.">
        <title>The Global Catalogue of Microorganisms (GCM) 10K type strain sequencing project: providing services to taxonomists for standard genome sequencing and annotation.</title>
        <authorList>
            <consortium name="The Broad Institute Genomics Platform"/>
            <consortium name="The Broad Institute Genome Sequencing Center for Infectious Disease"/>
            <person name="Wu L."/>
            <person name="Ma J."/>
        </authorList>
    </citation>
    <scope>NUCLEOTIDE SEQUENCE [LARGE SCALE GENOMIC DNA]</scope>
    <source>
        <strain evidence="3">CGMCC 4.7426</strain>
    </source>
</reference>
<keyword evidence="3" id="KW-1185">Reference proteome</keyword>
<comment type="caution">
    <text evidence="2">The sequence shown here is derived from an EMBL/GenBank/DDBJ whole genome shotgun (WGS) entry which is preliminary data.</text>
</comment>
<organism evidence="2 3">
    <name type="scientific">Virgibacillus kekensis</name>
    <dbReference type="NCBI Taxonomy" id="202261"/>
    <lineage>
        <taxon>Bacteria</taxon>
        <taxon>Bacillati</taxon>
        <taxon>Bacillota</taxon>
        <taxon>Bacilli</taxon>
        <taxon>Bacillales</taxon>
        <taxon>Bacillaceae</taxon>
        <taxon>Virgibacillus</taxon>
    </lineage>
</organism>
<keyword evidence="1" id="KW-1133">Transmembrane helix</keyword>
<feature type="transmembrane region" description="Helical" evidence="1">
    <location>
        <begin position="49"/>
        <end position="68"/>
    </location>
</feature>
<keyword evidence="1" id="KW-0812">Transmembrane</keyword>
<gene>
    <name evidence="2" type="ORF">ACFO3D_15610</name>
</gene>
<feature type="transmembrane region" description="Helical" evidence="1">
    <location>
        <begin position="137"/>
        <end position="157"/>
    </location>
</feature>
<dbReference type="InterPro" id="IPR011737">
    <property type="entry name" value="CHP02206_TP0381"/>
</dbReference>
<protein>
    <submittedName>
        <fullName evidence="2">TIGR02206 family membrane protein</fullName>
    </submittedName>
</protein>
<evidence type="ECO:0000256" key="1">
    <source>
        <dbReference type="SAM" id="Phobius"/>
    </source>
</evidence>
<accession>A0ABV9DL81</accession>
<feature type="transmembrane region" description="Helical" evidence="1">
    <location>
        <begin position="12"/>
        <end position="37"/>
    </location>
</feature>
<sequence length="242" mass="27742">MGNWLELGGDPFITFGTSHLTMLMIYFLGLLLFFIFLKKIRSKRTPFTIIRWTLFSLLILSEVSYQTWTGVTGIWSLRDHMPLHLCGVAGITGAITLATYNKRLVQISFFIGLIPAFLAVVTPELPYDYPHFRFWKFFVHHIAISWTGIFLVSTSSAKITLKSMLETYGYLLVYAFIIGVFINPCLESNYLYLSHTPTASTPLDMLGNGFWYYFNLCVLGLVVFTAQQQIYRLFANFKRAST</sequence>
<dbReference type="NCBIfam" id="TIGR02206">
    <property type="entry name" value="intg_mem_TP0381"/>
    <property type="match status" value="1"/>
</dbReference>
<dbReference type="Proteomes" id="UP001595989">
    <property type="component" value="Unassembled WGS sequence"/>
</dbReference>
<name>A0ABV9DL81_9BACI</name>
<dbReference type="EMBL" id="JBHSFU010000009">
    <property type="protein sequence ID" value="MFC4559619.1"/>
    <property type="molecule type" value="Genomic_DNA"/>
</dbReference>
<feature type="transmembrane region" description="Helical" evidence="1">
    <location>
        <begin position="210"/>
        <end position="231"/>
    </location>
</feature>
<feature type="transmembrane region" description="Helical" evidence="1">
    <location>
        <begin position="169"/>
        <end position="190"/>
    </location>
</feature>
<dbReference type="Pfam" id="PF14808">
    <property type="entry name" value="TMEM164"/>
    <property type="match status" value="1"/>
</dbReference>
<dbReference type="RefSeq" id="WP_390298131.1">
    <property type="nucleotide sequence ID" value="NZ_JBHSFU010000009.1"/>
</dbReference>
<evidence type="ECO:0000313" key="3">
    <source>
        <dbReference type="Proteomes" id="UP001595989"/>
    </source>
</evidence>
<feature type="transmembrane region" description="Helical" evidence="1">
    <location>
        <begin position="80"/>
        <end position="100"/>
    </location>
</feature>
<keyword evidence="1" id="KW-0472">Membrane</keyword>